<protein>
    <submittedName>
        <fullName evidence="2">Lysozyme inhibitor LprI family protein</fullName>
    </submittedName>
</protein>
<dbReference type="Gene3D" id="1.20.1270.180">
    <property type="match status" value="1"/>
</dbReference>
<gene>
    <name evidence="2" type="ORF">ABDJ38_00760</name>
</gene>
<dbReference type="Pfam" id="PF07007">
    <property type="entry name" value="LprI"/>
    <property type="match status" value="1"/>
</dbReference>
<feature type="domain" description="Lysozyme inhibitor LprI-like N-terminal" evidence="1">
    <location>
        <begin position="26"/>
        <end position="124"/>
    </location>
</feature>
<proteinExistence type="predicted"/>
<dbReference type="RefSeq" id="WP_346783164.1">
    <property type="nucleotide sequence ID" value="NZ_JBDLBR010000001.1"/>
</dbReference>
<sequence length="131" mass="14547">MIGLVFLLAAGAAAAEPADICAEPITQADMNECAARDYAEADEALNAQWSRTAEVMRERDRQLDRTYDDRPGYFDTLLAAQRAWLTYRDEHCASEGYLFRGGSMEPLIVSTCKTSLTQERTSQLADLMSAE</sequence>
<evidence type="ECO:0000313" key="3">
    <source>
        <dbReference type="Proteomes" id="UP001484535"/>
    </source>
</evidence>
<reference evidence="2 3" key="1">
    <citation type="submission" date="2024-05" db="EMBL/GenBank/DDBJ databases">
        <authorList>
            <person name="Park S."/>
        </authorList>
    </citation>
    <scope>NUCLEOTIDE SEQUENCE [LARGE SCALE GENOMIC DNA]</scope>
    <source>
        <strain evidence="2 3">DGU5</strain>
    </source>
</reference>
<dbReference type="InterPro" id="IPR009739">
    <property type="entry name" value="LprI-like_N"/>
</dbReference>
<evidence type="ECO:0000259" key="1">
    <source>
        <dbReference type="Pfam" id="PF07007"/>
    </source>
</evidence>
<dbReference type="Proteomes" id="UP001484535">
    <property type="component" value="Unassembled WGS sequence"/>
</dbReference>
<dbReference type="PANTHER" id="PTHR39176">
    <property type="entry name" value="PERIPLASMIC PROTEIN-RELATED"/>
    <property type="match status" value="1"/>
</dbReference>
<name>A0ABV0CV16_9SPHN</name>
<comment type="caution">
    <text evidence="2">The sequence shown here is derived from an EMBL/GenBank/DDBJ whole genome shotgun (WGS) entry which is preliminary data.</text>
</comment>
<organism evidence="2 3">
    <name type="scientific">Aurantiacibacter flavus</name>
    <dbReference type="NCBI Taxonomy" id="3145232"/>
    <lineage>
        <taxon>Bacteria</taxon>
        <taxon>Pseudomonadati</taxon>
        <taxon>Pseudomonadota</taxon>
        <taxon>Alphaproteobacteria</taxon>
        <taxon>Sphingomonadales</taxon>
        <taxon>Erythrobacteraceae</taxon>
        <taxon>Aurantiacibacter</taxon>
    </lineage>
</organism>
<evidence type="ECO:0000313" key="2">
    <source>
        <dbReference type="EMBL" id="MEN7535702.1"/>
    </source>
</evidence>
<accession>A0ABV0CV16</accession>
<dbReference type="PANTHER" id="PTHR39176:SF1">
    <property type="entry name" value="PERIPLASMIC PROTEIN"/>
    <property type="match status" value="1"/>
</dbReference>
<keyword evidence="3" id="KW-1185">Reference proteome</keyword>
<dbReference type="EMBL" id="JBDLBR010000001">
    <property type="protein sequence ID" value="MEN7535702.1"/>
    <property type="molecule type" value="Genomic_DNA"/>
</dbReference>